<dbReference type="Gene3D" id="1.10.260.40">
    <property type="entry name" value="lambda repressor-like DNA-binding domains"/>
    <property type="match status" value="1"/>
</dbReference>
<dbReference type="EMBL" id="BSUO01000001">
    <property type="protein sequence ID" value="GMA39393.1"/>
    <property type="molecule type" value="Genomic_DNA"/>
</dbReference>
<comment type="caution">
    <text evidence="2">The sequence shown here is derived from an EMBL/GenBank/DDBJ whole genome shotgun (WGS) entry which is preliminary data.</text>
</comment>
<dbReference type="SUPFAM" id="SSF47413">
    <property type="entry name" value="lambda repressor-like DNA-binding domains"/>
    <property type="match status" value="1"/>
</dbReference>
<feature type="domain" description="HTH cro/C1-type" evidence="1">
    <location>
        <begin position="16"/>
        <end position="75"/>
    </location>
</feature>
<dbReference type="InterPro" id="IPR001387">
    <property type="entry name" value="Cro/C1-type_HTH"/>
</dbReference>
<evidence type="ECO:0000313" key="3">
    <source>
        <dbReference type="Proteomes" id="UP001157126"/>
    </source>
</evidence>
<dbReference type="Proteomes" id="UP001157126">
    <property type="component" value="Unassembled WGS sequence"/>
</dbReference>
<dbReference type="RefSeq" id="WP_284303318.1">
    <property type="nucleotide sequence ID" value="NZ_BSUO01000001.1"/>
</dbReference>
<dbReference type="PROSITE" id="PS50943">
    <property type="entry name" value="HTH_CROC1"/>
    <property type="match status" value="1"/>
</dbReference>
<evidence type="ECO:0000313" key="2">
    <source>
        <dbReference type="EMBL" id="GMA39393.1"/>
    </source>
</evidence>
<proteinExistence type="predicted"/>
<dbReference type="Pfam" id="PF01381">
    <property type="entry name" value="HTH_3"/>
    <property type="match status" value="1"/>
</dbReference>
<dbReference type="InterPro" id="IPR010982">
    <property type="entry name" value="Lambda_DNA-bd_dom_sf"/>
</dbReference>
<protein>
    <recommendedName>
        <fullName evidence="1">HTH cro/C1-type domain-containing protein</fullName>
    </recommendedName>
</protein>
<gene>
    <name evidence="2" type="ORF">GCM10025883_14380</name>
</gene>
<keyword evidence="3" id="KW-1185">Reference proteome</keyword>
<name>A0ABQ6IRT7_9MICO</name>
<organism evidence="2 3">
    <name type="scientific">Mobilicoccus caccae</name>
    <dbReference type="NCBI Taxonomy" id="1859295"/>
    <lineage>
        <taxon>Bacteria</taxon>
        <taxon>Bacillati</taxon>
        <taxon>Actinomycetota</taxon>
        <taxon>Actinomycetes</taxon>
        <taxon>Micrococcales</taxon>
        <taxon>Dermatophilaceae</taxon>
        <taxon>Mobilicoccus</taxon>
    </lineage>
</organism>
<reference evidence="3" key="1">
    <citation type="journal article" date="2019" name="Int. J. Syst. Evol. Microbiol.">
        <title>The Global Catalogue of Microorganisms (GCM) 10K type strain sequencing project: providing services to taxonomists for standard genome sequencing and annotation.</title>
        <authorList>
            <consortium name="The Broad Institute Genomics Platform"/>
            <consortium name="The Broad Institute Genome Sequencing Center for Infectious Disease"/>
            <person name="Wu L."/>
            <person name="Ma J."/>
        </authorList>
    </citation>
    <scope>NUCLEOTIDE SEQUENCE [LARGE SCALE GENOMIC DNA]</scope>
    <source>
        <strain evidence="3">NBRC 113072</strain>
    </source>
</reference>
<evidence type="ECO:0000259" key="1">
    <source>
        <dbReference type="PROSITE" id="PS50943"/>
    </source>
</evidence>
<accession>A0ABQ6IRT7</accession>
<sequence>MTAPPATTDAQIGRTVQQLREHLGITQSRLAEDMVAHGHAWHQQTVVKTEKGLRPLRLTEACDLATVLHVELDRLTGAGQMRPELLAVRGHLLRCEEAERTAEVARAAAAAARSSLRAAVKGTPEIPGDLKSRVDAVLTDP</sequence>
<dbReference type="CDD" id="cd00093">
    <property type="entry name" value="HTH_XRE"/>
    <property type="match status" value="1"/>
</dbReference>